<gene>
    <name evidence="2" type="ORF">VTL71DRAFT_5745</name>
</gene>
<dbReference type="EMBL" id="JAZHXI010000016">
    <property type="protein sequence ID" value="KAL2062673.1"/>
    <property type="molecule type" value="Genomic_DNA"/>
</dbReference>
<evidence type="ECO:0000256" key="1">
    <source>
        <dbReference type="SAM" id="MobiDB-lite"/>
    </source>
</evidence>
<name>A0ABR4BYF3_9HELO</name>
<evidence type="ECO:0000313" key="2">
    <source>
        <dbReference type="EMBL" id="KAL2062673.1"/>
    </source>
</evidence>
<accession>A0ABR4BYF3</accession>
<proteinExistence type="predicted"/>
<protein>
    <submittedName>
        <fullName evidence="2">Uncharacterized protein</fullName>
    </submittedName>
</protein>
<dbReference type="Proteomes" id="UP001595075">
    <property type="component" value="Unassembled WGS sequence"/>
</dbReference>
<feature type="region of interest" description="Disordered" evidence="1">
    <location>
        <begin position="29"/>
        <end position="60"/>
    </location>
</feature>
<organism evidence="2 3">
    <name type="scientific">Oculimacula yallundae</name>
    <dbReference type="NCBI Taxonomy" id="86028"/>
    <lineage>
        <taxon>Eukaryota</taxon>
        <taxon>Fungi</taxon>
        <taxon>Dikarya</taxon>
        <taxon>Ascomycota</taxon>
        <taxon>Pezizomycotina</taxon>
        <taxon>Leotiomycetes</taxon>
        <taxon>Helotiales</taxon>
        <taxon>Ploettnerulaceae</taxon>
        <taxon>Oculimacula</taxon>
    </lineage>
</organism>
<evidence type="ECO:0000313" key="3">
    <source>
        <dbReference type="Proteomes" id="UP001595075"/>
    </source>
</evidence>
<reference evidence="2 3" key="1">
    <citation type="journal article" date="2024" name="Commun. Biol.">
        <title>Comparative genomic analysis of thermophilic fungi reveals convergent evolutionary adaptations and gene losses.</title>
        <authorList>
            <person name="Steindorff A.S."/>
            <person name="Aguilar-Pontes M.V."/>
            <person name="Robinson A.J."/>
            <person name="Andreopoulos B."/>
            <person name="LaButti K."/>
            <person name="Kuo A."/>
            <person name="Mondo S."/>
            <person name="Riley R."/>
            <person name="Otillar R."/>
            <person name="Haridas S."/>
            <person name="Lipzen A."/>
            <person name="Grimwood J."/>
            <person name="Schmutz J."/>
            <person name="Clum A."/>
            <person name="Reid I.D."/>
            <person name="Moisan M.C."/>
            <person name="Butler G."/>
            <person name="Nguyen T.T.M."/>
            <person name="Dewar K."/>
            <person name="Conant G."/>
            <person name="Drula E."/>
            <person name="Henrissat B."/>
            <person name="Hansel C."/>
            <person name="Singer S."/>
            <person name="Hutchinson M.I."/>
            <person name="de Vries R.P."/>
            <person name="Natvig D.O."/>
            <person name="Powell A.J."/>
            <person name="Tsang A."/>
            <person name="Grigoriev I.V."/>
        </authorList>
    </citation>
    <scope>NUCLEOTIDE SEQUENCE [LARGE SCALE GENOMIC DNA]</scope>
    <source>
        <strain evidence="2 3">CBS 494.80</strain>
    </source>
</reference>
<sequence length="137" mass="15642">MHSLASKLTSGARPPRPRRATFACVRDILQSRPYTPSKTPNPYPEPGRTETTHYPNPRPKLDSCKAASEIWLEEFCSGYMQGRNMRGWTCVLEWMGARSRDFLEGFFRDETGVKIFEVLSLAMGEPLICDEMSCFSR</sequence>
<comment type="caution">
    <text evidence="2">The sequence shown here is derived from an EMBL/GenBank/DDBJ whole genome shotgun (WGS) entry which is preliminary data.</text>
</comment>
<feature type="non-terminal residue" evidence="2">
    <location>
        <position position="137"/>
    </location>
</feature>
<keyword evidence="3" id="KW-1185">Reference proteome</keyword>